<reference evidence="1 2" key="1">
    <citation type="submission" date="2021-04" db="EMBL/GenBank/DDBJ databases">
        <authorList>
            <person name="Rodrigo-Torres L."/>
            <person name="Arahal R. D."/>
            <person name="Lucena T."/>
        </authorList>
    </citation>
    <scope>NUCLEOTIDE SEQUENCE [LARGE SCALE GENOMIC DNA]</scope>
    <source>
        <strain evidence="1 2">CECT 9623</strain>
    </source>
</reference>
<accession>A0ABN7RGH1</accession>
<sequence>MYRSGIPSILLLLILPVAVFGQANFRTGTIPQLNVNIKIAESWKLNTKLEARQIFFEKEPGSATSRQLRYERTDLSTVLTRKVSADNTVGAGYLVRREGSEFTHRLIQQFSNVKNFEVISLAHRIVTDETFSPAEPVEFRARYRLGIEMPLNGRQIDPREFYSKVNNEYLGLWSDGEADLEIRGLLALGYNATDSNKIELGFEYRVNEFDNPAKAQQFWLTIGWFVSI</sequence>
<proteinExistence type="predicted"/>
<dbReference type="Proteomes" id="UP000679725">
    <property type="component" value="Unassembled WGS sequence"/>
</dbReference>
<protein>
    <recommendedName>
        <fullName evidence="3">DUF2490 domain-containing protein</fullName>
    </recommendedName>
</protein>
<evidence type="ECO:0000313" key="1">
    <source>
        <dbReference type="EMBL" id="CAG5072800.1"/>
    </source>
</evidence>
<evidence type="ECO:0000313" key="2">
    <source>
        <dbReference type="Proteomes" id="UP000679725"/>
    </source>
</evidence>
<dbReference type="EMBL" id="CAJRAU010000007">
    <property type="protein sequence ID" value="CAG5072800.1"/>
    <property type="molecule type" value="Genomic_DNA"/>
</dbReference>
<keyword evidence="2" id="KW-1185">Reference proteome</keyword>
<dbReference type="Pfam" id="PF10677">
    <property type="entry name" value="DUF2490"/>
    <property type="match status" value="1"/>
</dbReference>
<comment type="caution">
    <text evidence="1">The sequence shown here is derived from an EMBL/GenBank/DDBJ whole genome shotgun (WGS) entry which is preliminary data.</text>
</comment>
<dbReference type="InterPro" id="IPR019619">
    <property type="entry name" value="DUF2490"/>
</dbReference>
<dbReference type="RefSeq" id="WP_215235628.1">
    <property type="nucleotide sequence ID" value="NZ_CAJRAU010000007.1"/>
</dbReference>
<evidence type="ECO:0008006" key="3">
    <source>
        <dbReference type="Google" id="ProtNLM"/>
    </source>
</evidence>
<name>A0ABN7RGH1_9BACT</name>
<organism evidence="1 2">
    <name type="scientific">Dyadobacter linearis</name>
    <dbReference type="NCBI Taxonomy" id="2823330"/>
    <lineage>
        <taxon>Bacteria</taxon>
        <taxon>Pseudomonadati</taxon>
        <taxon>Bacteroidota</taxon>
        <taxon>Cytophagia</taxon>
        <taxon>Cytophagales</taxon>
        <taxon>Spirosomataceae</taxon>
        <taxon>Dyadobacter</taxon>
    </lineage>
</organism>
<gene>
    <name evidence="1" type="ORF">DYBT9623_04340</name>
</gene>